<feature type="transmembrane region" description="Helical" evidence="1">
    <location>
        <begin position="309"/>
        <end position="330"/>
    </location>
</feature>
<feature type="transmembrane region" description="Helical" evidence="1">
    <location>
        <begin position="213"/>
        <end position="230"/>
    </location>
</feature>
<keyword evidence="1" id="KW-1133">Transmembrane helix</keyword>
<keyword evidence="1" id="KW-0812">Transmembrane</keyword>
<protein>
    <submittedName>
        <fullName evidence="2">Uncharacterized protein</fullName>
    </submittedName>
</protein>
<dbReference type="Proteomes" id="UP000502665">
    <property type="component" value="Chromosome"/>
</dbReference>
<proteinExistence type="predicted"/>
<name>A0A6M4WXA8_9ACTN</name>
<accession>A0A6M4WXA8</accession>
<dbReference type="EMBL" id="CP049838">
    <property type="protein sequence ID" value="QJT02566.1"/>
    <property type="molecule type" value="Genomic_DNA"/>
</dbReference>
<organism evidence="2 3">
    <name type="scientific">Streptomyces asoensis</name>
    <dbReference type="NCBI Taxonomy" id="249586"/>
    <lineage>
        <taxon>Bacteria</taxon>
        <taxon>Bacillati</taxon>
        <taxon>Actinomycetota</taxon>
        <taxon>Actinomycetes</taxon>
        <taxon>Kitasatosporales</taxon>
        <taxon>Streptomycetaceae</taxon>
        <taxon>Streptomyces</taxon>
    </lineage>
</organism>
<evidence type="ECO:0000256" key="1">
    <source>
        <dbReference type="SAM" id="Phobius"/>
    </source>
</evidence>
<evidence type="ECO:0000313" key="3">
    <source>
        <dbReference type="Proteomes" id="UP000502665"/>
    </source>
</evidence>
<keyword evidence="1" id="KW-0472">Membrane</keyword>
<feature type="transmembrane region" description="Helical" evidence="1">
    <location>
        <begin position="92"/>
        <end position="115"/>
    </location>
</feature>
<gene>
    <name evidence="2" type="ORF">G9272_21475</name>
</gene>
<sequence>MTAVAPEDAPPGPARLSTVDGRTAWGTVRTVLRLHRTALLVWAAVVLALSGWLVWLTEVAVEEELAAWEACERAGQDLCDMTVGWVGYSESLGWAGLMISYCFLAVAAFAGGALIGRELENGTARLAWAQGITPARWLTAKLAVPAFALTAGATVLILVYRWAWGAHRNLTYNGWTGDDAYLSRGPAGLAYALCALAVGVLTALLLRRALPALAVSVAASGLLAFVVAQYRGSFWPAVTRTSAADGVDLPDNVWELESGVLIHGRRTPDVDYWACDGTAAEARRCLDDLGVTGYYTTYHPESHYWPLQLVETGVVLAVAALATAAAFLLLRRRTATASTA</sequence>
<feature type="transmembrane region" description="Helical" evidence="1">
    <location>
        <begin position="37"/>
        <end position="55"/>
    </location>
</feature>
<dbReference type="AlphaFoldDB" id="A0A6M4WXA8"/>
<feature type="transmembrane region" description="Helical" evidence="1">
    <location>
        <begin position="188"/>
        <end position="206"/>
    </location>
</feature>
<feature type="transmembrane region" description="Helical" evidence="1">
    <location>
        <begin position="142"/>
        <end position="163"/>
    </location>
</feature>
<reference evidence="2" key="1">
    <citation type="submission" date="2020-03" db="EMBL/GenBank/DDBJ databases">
        <title>Molecular networking-based the target discovery of potent antiproliferative macrolactams: 5/6/7/16 polycyclic ansamycins and glycosylated trienomycin from Streptomyces cacaoi subsp. asoensis.</title>
        <authorList>
            <person name="Liu L.-L."/>
        </authorList>
    </citation>
    <scope>NUCLEOTIDE SEQUENCE [LARGE SCALE GENOMIC DNA]</scope>
    <source>
        <strain evidence="2">H2S5</strain>
    </source>
</reference>
<evidence type="ECO:0000313" key="2">
    <source>
        <dbReference type="EMBL" id="QJT02566.1"/>
    </source>
</evidence>
<keyword evidence="3" id="KW-1185">Reference proteome</keyword>
<dbReference type="RefSeq" id="WP_171398078.1">
    <property type="nucleotide sequence ID" value="NZ_CP049838.1"/>
</dbReference>